<dbReference type="InterPro" id="IPR050688">
    <property type="entry name" value="Zinc_finger/UBP_domain"/>
</dbReference>
<evidence type="ECO:0000256" key="2">
    <source>
        <dbReference type="ARBA" id="ARBA00022737"/>
    </source>
</evidence>
<feature type="region of interest" description="Disordered" evidence="6">
    <location>
        <begin position="239"/>
        <end position="287"/>
    </location>
</feature>
<reference evidence="8" key="1">
    <citation type="submission" date="2021-10" db="EMBL/GenBank/DDBJ databases">
        <title>Tropical sea cucumber genome reveals ecological adaptation and Cuvierian tubules defense mechanism.</title>
        <authorList>
            <person name="Chen T."/>
        </authorList>
    </citation>
    <scope>NUCLEOTIDE SEQUENCE</scope>
    <source>
        <strain evidence="8">Nanhai2018</strain>
        <tissue evidence="8">Muscle</tissue>
    </source>
</reference>
<dbReference type="Pfam" id="PF13909">
    <property type="entry name" value="zf-H2C2_5"/>
    <property type="match status" value="1"/>
</dbReference>
<feature type="region of interest" description="Disordered" evidence="6">
    <location>
        <begin position="427"/>
        <end position="523"/>
    </location>
</feature>
<dbReference type="InterPro" id="IPR036236">
    <property type="entry name" value="Znf_C2H2_sf"/>
</dbReference>
<proteinExistence type="predicted"/>
<name>A0A9Q1C2J5_HOLLE</name>
<gene>
    <name evidence="8" type="ORF">HOLleu_17698</name>
</gene>
<protein>
    <recommendedName>
        <fullName evidence="7">C2H2-type domain-containing protein</fullName>
    </recommendedName>
</protein>
<dbReference type="PANTHER" id="PTHR24403:SF67">
    <property type="entry name" value="FI01116P-RELATED"/>
    <property type="match status" value="1"/>
</dbReference>
<dbReference type="SMART" id="SM00355">
    <property type="entry name" value="ZnF_C2H2"/>
    <property type="match status" value="3"/>
</dbReference>
<evidence type="ECO:0000256" key="1">
    <source>
        <dbReference type="ARBA" id="ARBA00022723"/>
    </source>
</evidence>
<dbReference type="Gene3D" id="2.40.70.10">
    <property type="entry name" value="Acid Proteases"/>
    <property type="match status" value="1"/>
</dbReference>
<evidence type="ECO:0000256" key="4">
    <source>
        <dbReference type="ARBA" id="ARBA00022833"/>
    </source>
</evidence>
<feature type="domain" description="C2H2-type" evidence="7">
    <location>
        <begin position="190"/>
        <end position="218"/>
    </location>
</feature>
<organism evidence="8 9">
    <name type="scientific">Holothuria leucospilota</name>
    <name type="common">Black long sea cucumber</name>
    <name type="synonym">Mertensiothuria leucospilota</name>
    <dbReference type="NCBI Taxonomy" id="206669"/>
    <lineage>
        <taxon>Eukaryota</taxon>
        <taxon>Metazoa</taxon>
        <taxon>Echinodermata</taxon>
        <taxon>Eleutherozoa</taxon>
        <taxon>Echinozoa</taxon>
        <taxon>Holothuroidea</taxon>
        <taxon>Aspidochirotacea</taxon>
        <taxon>Aspidochirotida</taxon>
        <taxon>Holothuriidae</taxon>
        <taxon>Holothuria</taxon>
    </lineage>
</organism>
<dbReference type="AlphaFoldDB" id="A0A9Q1C2J5"/>
<sequence length="1119" mass="127951">MLLADGSVFPFQGRGVFQVCIAGRTVEHDVWVAEIGLDAILGLDFLRKHQCHLDILGGIISWDQVRLGEPQVDREQPDYQVLEPCRVILCETVVIAPGTESVIRGEISGKFKGNQGLVEPAEKFVSRHGLLVGKLLVNPENLVVPLRVFNPSFEPIRVYKGTVAGVLEEVAEMDYTDTMGEKELESSREYKCRICKERCKTVSRLREHLQEKHKSARFKCNRCDYSSDRRGNLSRHIEVTHLKSKKAGGNLPSTSKTPSETESKDKTHSHDSRRCVPRTPKVQREVLPYAPSLKELLAESPEECRLKVKESGGSPQETRQSATDNPESPDHQSSSAESPKVIPVDNLADRGPDPRLFRGLLSGNQTNTERKVSEARVKARGLSSDSTSCTWQMKRIPESGRFFVVTTETAISPGGTFYRAVKEQYGDLPESSGNELPRKRQRTTEPDLQFHQRNTGLVSKPSRSLQSTITDNNNAQRGSTDFLTNQQPSVSEAGIFADPGVSPTHHEPTVSEHQSTKPTPTWQEEPIICPENVTLPNPFGLAEHCDTQDLEKLYKKHWRDIRTRFQTRGRLRNTYNFRSHTFTIEEVMGAAKQIFEKQETAFKINVGFGFFLRNVETCQLQYYYTSNNTQLLPEPMLVTGQSSFKKFLNALSSRDPADQVRLARPNSKWVVEMVTNATFYVFKLRDHPIGGATRLPEFITNNKAVVSLERDRNNNNRYEDNLCLFRCLALHKGASVKTLEKKSRKLYKQMYTVKPKAFKGVSLSKLHDVETVFQLNIVVYELIQPREDLESKNGNERNLLESEEKTYHHPSVSSGRAARLIRRSLNRYEDTMYLNVYGDHFSYIRDVSLYTKSYQCQKCQKLGIDRWQMQRHEATCEGVGVKHSFPGGVYSHPKTVFELLEEEGIYIPPDLQYYPYRAVYDFECCFETMQEGATVTSKLKMEALHVPLSVSVCSNVPGYEEPMCFISEGNADKLLQNMLCYLTEISEKSLTLLRETYDPYIQEIESRIAAEKEAFEELREKREKNAKPRQHYLQVLYDKLVAYLNELPVLGFNSGKYDVNSVKQHLFPWLVENDPLKFKTLALPRRRQFHCSGFQLRCLPQSLRLFPEQRVFPVRMDKF</sequence>
<accession>A0A9Q1C2J5</accession>
<dbReference type="GO" id="GO:0045944">
    <property type="term" value="P:positive regulation of transcription by RNA polymerase II"/>
    <property type="evidence" value="ECO:0007669"/>
    <property type="project" value="TreeGrafter"/>
</dbReference>
<comment type="caution">
    <text evidence="8">The sequence shown here is derived from an EMBL/GenBank/DDBJ whole genome shotgun (WGS) entry which is preliminary data.</text>
</comment>
<dbReference type="PANTHER" id="PTHR24403">
    <property type="entry name" value="ZINC FINGER PROTEIN"/>
    <property type="match status" value="1"/>
</dbReference>
<dbReference type="PROSITE" id="PS00028">
    <property type="entry name" value="ZINC_FINGER_C2H2_1"/>
    <property type="match status" value="1"/>
</dbReference>
<keyword evidence="4" id="KW-0862">Zinc</keyword>
<feature type="compositionally biased region" description="Polar residues" evidence="6">
    <location>
        <begin position="451"/>
        <end position="490"/>
    </location>
</feature>
<feature type="compositionally biased region" description="Basic and acidic residues" evidence="6">
    <location>
        <begin position="347"/>
        <end position="356"/>
    </location>
</feature>
<evidence type="ECO:0000256" key="3">
    <source>
        <dbReference type="ARBA" id="ARBA00022771"/>
    </source>
</evidence>
<dbReference type="InterPro" id="IPR021109">
    <property type="entry name" value="Peptidase_aspartic_dom_sf"/>
</dbReference>
<evidence type="ECO:0000259" key="7">
    <source>
        <dbReference type="PROSITE" id="PS50157"/>
    </source>
</evidence>
<evidence type="ECO:0000313" key="9">
    <source>
        <dbReference type="Proteomes" id="UP001152320"/>
    </source>
</evidence>
<keyword evidence="2" id="KW-0677">Repeat</keyword>
<feature type="compositionally biased region" description="Basic and acidic residues" evidence="6">
    <location>
        <begin position="259"/>
        <end position="274"/>
    </location>
</feature>
<dbReference type="OrthoDB" id="2160826at2759"/>
<dbReference type="InterPro" id="IPR013087">
    <property type="entry name" value="Znf_C2H2_type"/>
</dbReference>
<keyword evidence="1" id="KW-0479">Metal-binding</keyword>
<dbReference type="GO" id="GO:0005634">
    <property type="term" value="C:nucleus"/>
    <property type="evidence" value="ECO:0007669"/>
    <property type="project" value="TreeGrafter"/>
</dbReference>
<dbReference type="SUPFAM" id="SSF57667">
    <property type="entry name" value="beta-beta-alpha zinc fingers"/>
    <property type="match status" value="1"/>
</dbReference>
<feature type="compositionally biased region" description="Basic and acidic residues" evidence="6">
    <location>
        <begin position="436"/>
        <end position="450"/>
    </location>
</feature>
<feature type="region of interest" description="Disordered" evidence="6">
    <location>
        <begin position="304"/>
        <end position="361"/>
    </location>
</feature>
<keyword evidence="3 5" id="KW-0863">Zinc-finger</keyword>
<keyword evidence="9" id="KW-1185">Reference proteome</keyword>
<feature type="compositionally biased region" description="Polar residues" evidence="6">
    <location>
        <begin position="511"/>
        <end position="522"/>
    </location>
</feature>
<dbReference type="EMBL" id="JAIZAY010000008">
    <property type="protein sequence ID" value="KAJ8036999.1"/>
    <property type="molecule type" value="Genomic_DNA"/>
</dbReference>
<dbReference type="GO" id="GO:0008270">
    <property type="term" value="F:zinc ion binding"/>
    <property type="evidence" value="ECO:0007669"/>
    <property type="project" value="UniProtKB-KW"/>
</dbReference>
<dbReference type="Proteomes" id="UP001152320">
    <property type="component" value="Chromosome 8"/>
</dbReference>
<evidence type="ECO:0000256" key="5">
    <source>
        <dbReference type="PROSITE-ProRule" id="PRU00042"/>
    </source>
</evidence>
<dbReference type="Gene3D" id="3.30.160.60">
    <property type="entry name" value="Classic Zinc Finger"/>
    <property type="match status" value="1"/>
</dbReference>
<feature type="compositionally biased region" description="Polar residues" evidence="6">
    <location>
        <begin position="313"/>
        <end position="337"/>
    </location>
</feature>
<evidence type="ECO:0000256" key="6">
    <source>
        <dbReference type="SAM" id="MobiDB-lite"/>
    </source>
</evidence>
<dbReference type="PROSITE" id="PS50157">
    <property type="entry name" value="ZINC_FINGER_C2H2_2"/>
    <property type="match status" value="2"/>
</dbReference>
<feature type="domain" description="C2H2-type" evidence="7">
    <location>
        <begin position="218"/>
        <end position="246"/>
    </location>
</feature>
<evidence type="ECO:0000313" key="8">
    <source>
        <dbReference type="EMBL" id="KAJ8036999.1"/>
    </source>
</evidence>